<sequence>MKKKLLSVLLCAAMALSMTACGQGKANEENDGEGTSPLVGDSSEEYYMISFLSGIDYWKTCYTGMEDAAKLYGVSAQYTGQTDSDVAGQVSVLEQVIAKQPKGIAISCVNSTALADTINSAIDQGIQVVTFDSDSPTSNRASYLSTGNEEAGQKAAEYLAPQINNKGKVAILYTVGTENAEARVAGFKAWCAENAPGIEFVEVNDAGDTTTATDNMAAALQANNDISAVFCVDGIAGTAGPTAVKEASKSDLKVLAFDVDKTVLDMIKSGDIDATVAQGQYNMGYWSMVMLYTQAHNLSNAALPGFVDTGVTIVTKDTVDDYYVK</sequence>
<keyword evidence="3" id="KW-0732">Signal</keyword>
<evidence type="ECO:0000256" key="2">
    <source>
        <dbReference type="ARBA" id="ARBA00007639"/>
    </source>
</evidence>
<feature type="signal peptide" evidence="3">
    <location>
        <begin position="1"/>
        <end position="22"/>
    </location>
</feature>
<organism evidence="5 6">
    <name type="scientific">Muricomes intestini</name>
    <dbReference type="NCBI Taxonomy" id="1796634"/>
    <lineage>
        <taxon>Bacteria</taxon>
        <taxon>Bacillati</taxon>
        <taxon>Bacillota</taxon>
        <taxon>Clostridia</taxon>
        <taxon>Lachnospirales</taxon>
        <taxon>Lachnospiraceae</taxon>
        <taxon>Muricomes</taxon>
    </lineage>
</organism>
<evidence type="ECO:0000256" key="1">
    <source>
        <dbReference type="ARBA" id="ARBA00004196"/>
    </source>
</evidence>
<gene>
    <name evidence="5" type="ORF">EDD59_1064</name>
</gene>
<dbReference type="PANTHER" id="PTHR30036:SF7">
    <property type="entry name" value="ABC TRANSPORTER PERIPLASMIC-BINDING PROTEIN YPHF"/>
    <property type="match status" value="1"/>
</dbReference>
<feature type="chain" id="PRO_5039122478" evidence="3">
    <location>
        <begin position="23"/>
        <end position="325"/>
    </location>
</feature>
<dbReference type="CDD" id="cd19969">
    <property type="entry name" value="PBP1_ABC_sugar_binding-like"/>
    <property type="match status" value="1"/>
</dbReference>
<dbReference type="InterPro" id="IPR028082">
    <property type="entry name" value="Peripla_BP_I"/>
</dbReference>
<evidence type="ECO:0000256" key="3">
    <source>
        <dbReference type="SAM" id="SignalP"/>
    </source>
</evidence>
<dbReference type="Gene3D" id="3.40.50.2300">
    <property type="match status" value="2"/>
</dbReference>
<evidence type="ECO:0000313" key="6">
    <source>
        <dbReference type="Proteomes" id="UP000295726"/>
    </source>
</evidence>
<comment type="caution">
    <text evidence="5">The sequence shown here is derived from an EMBL/GenBank/DDBJ whole genome shotgun (WGS) entry which is preliminary data.</text>
</comment>
<dbReference type="EMBL" id="SLZZ01000006">
    <property type="protein sequence ID" value="TCS80181.1"/>
    <property type="molecule type" value="Genomic_DNA"/>
</dbReference>
<dbReference type="Pfam" id="PF13407">
    <property type="entry name" value="Peripla_BP_4"/>
    <property type="match status" value="1"/>
</dbReference>
<proteinExistence type="inferred from homology"/>
<evidence type="ECO:0000313" key="5">
    <source>
        <dbReference type="EMBL" id="TCS80181.1"/>
    </source>
</evidence>
<dbReference type="GO" id="GO:0030246">
    <property type="term" value="F:carbohydrate binding"/>
    <property type="evidence" value="ECO:0007669"/>
    <property type="project" value="TreeGrafter"/>
</dbReference>
<comment type="subcellular location">
    <subcellularLocation>
        <location evidence="1">Cell envelope</location>
    </subcellularLocation>
</comment>
<dbReference type="InterPro" id="IPR025997">
    <property type="entry name" value="SBP_2_dom"/>
</dbReference>
<dbReference type="PANTHER" id="PTHR30036">
    <property type="entry name" value="D-XYLOSE-BINDING PERIPLASMIC PROTEIN"/>
    <property type="match status" value="1"/>
</dbReference>
<dbReference type="OrthoDB" id="9769193at2"/>
<protein>
    <submittedName>
        <fullName evidence="5">Ribose transport system substrate-binding protein</fullName>
    </submittedName>
</protein>
<keyword evidence="6" id="KW-1185">Reference proteome</keyword>
<dbReference type="RefSeq" id="WP_132379768.1">
    <property type="nucleotide sequence ID" value="NZ_DAIQXH010000071.1"/>
</dbReference>
<comment type="similarity">
    <text evidence="2">Belongs to the bacterial solute-binding protein 2 family.</text>
</comment>
<dbReference type="AlphaFoldDB" id="A0A4R3KC08"/>
<name>A0A4R3KC08_9FIRM</name>
<dbReference type="PROSITE" id="PS51257">
    <property type="entry name" value="PROKAR_LIPOPROTEIN"/>
    <property type="match status" value="1"/>
</dbReference>
<dbReference type="SUPFAM" id="SSF53822">
    <property type="entry name" value="Periplasmic binding protein-like I"/>
    <property type="match status" value="1"/>
</dbReference>
<dbReference type="InterPro" id="IPR050555">
    <property type="entry name" value="Bact_Solute-Bind_Prot2"/>
</dbReference>
<reference evidence="5 6" key="1">
    <citation type="submission" date="2019-03" db="EMBL/GenBank/DDBJ databases">
        <title>Genomic Encyclopedia of Type Strains, Phase IV (KMG-IV): sequencing the most valuable type-strain genomes for metagenomic binning, comparative biology and taxonomic classification.</title>
        <authorList>
            <person name="Goeker M."/>
        </authorList>
    </citation>
    <scope>NUCLEOTIDE SEQUENCE [LARGE SCALE GENOMIC DNA]</scope>
    <source>
        <strain evidence="5 6">DSM 29489</strain>
    </source>
</reference>
<feature type="domain" description="Periplasmic binding protein" evidence="4">
    <location>
        <begin position="52"/>
        <end position="295"/>
    </location>
</feature>
<dbReference type="Proteomes" id="UP000295726">
    <property type="component" value="Unassembled WGS sequence"/>
</dbReference>
<evidence type="ECO:0000259" key="4">
    <source>
        <dbReference type="Pfam" id="PF13407"/>
    </source>
</evidence>
<accession>A0A4R3KC08</accession>
<dbReference type="GO" id="GO:0030288">
    <property type="term" value="C:outer membrane-bounded periplasmic space"/>
    <property type="evidence" value="ECO:0007669"/>
    <property type="project" value="TreeGrafter"/>
</dbReference>